<name>A0AAD8DVB8_MYTSE</name>
<protein>
    <recommendedName>
        <fullName evidence="3">XRRM domain-containing protein</fullName>
    </recommendedName>
</protein>
<reference evidence="4" key="1">
    <citation type="submission" date="2023-03" db="EMBL/GenBank/DDBJ databases">
        <title>Chromosome-level genomes of two armyworms, Mythimna separata and Mythimna loreyi, provide insights into the biosynthesis and reception of sex pheromones.</title>
        <authorList>
            <person name="Zhao H."/>
        </authorList>
    </citation>
    <scope>NUCLEOTIDE SEQUENCE</scope>
    <source>
        <strain evidence="4">BeijingLab</strain>
        <tissue evidence="4">Pupa</tissue>
    </source>
</reference>
<dbReference type="EMBL" id="JARGEI010000009">
    <property type="protein sequence ID" value="KAJ8726099.1"/>
    <property type="molecule type" value="Genomic_DNA"/>
</dbReference>
<evidence type="ECO:0000256" key="2">
    <source>
        <dbReference type="PROSITE-ProRule" id="PRU01288"/>
    </source>
</evidence>
<dbReference type="InterPro" id="IPR014886">
    <property type="entry name" value="La_xRRM"/>
</dbReference>
<dbReference type="InterPro" id="IPR012677">
    <property type="entry name" value="Nucleotide-bd_a/b_plait_sf"/>
</dbReference>
<accession>A0AAD8DVB8</accession>
<keyword evidence="1 2" id="KW-0694">RNA-binding</keyword>
<evidence type="ECO:0000256" key="1">
    <source>
        <dbReference type="ARBA" id="ARBA00022884"/>
    </source>
</evidence>
<dbReference type="AlphaFoldDB" id="A0AAD8DVB8"/>
<evidence type="ECO:0000313" key="4">
    <source>
        <dbReference type="EMBL" id="KAJ8726099.1"/>
    </source>
</evidence>
<comment type="caution">
    <text evidence="4">The sequence shown here is derived from an EMBL/GenBank/DDBJ whole genome shotgun (WGS) entry which is preliminary data.</text>
</comment>
<dbReference type="GO" id="GO:0003723">
    <property type="term" value="F:RNA binding"/>
    <property type="evidence" value="ECO:0007669"/>
    <property type="project" value="UniProtKB-KW"/>
</dbReference>
<dbReference type="GO" id="GO:1990904">
    <property type="term" value="C:ribonucleoprotein complex"/>
    <property type="evidence" value="ECO:0007669"/>
    <property type="project" value="UniProtKB-UniRule"/>
</dbReference>
<evidence type="ECO:0000259" key="3">
    <source>
        <dbReference type="PROSITE" id="PS51939"/>
    </source>
</evidence>
<dbReference type="Pfam" id="PF08777">
    <property type="entry name" value="RRM_3"/>
    <property type="match status" value="1"/>
</dbReference>
<sequence length="291" mass="33346">MISGTNYPTHSDTDPQIQELVRFEELTVAECPPNLNKMMFVEAGTQYDLSDICCEEAVVEKVFSPKMSEEMSNNEDREQSSSCLMTPADILNEIADFVCPPKLKKKSVKKRGKEEYDSDDTIDEYVECGEKGLCKCQKVRNKQYYEYYTRNKERELYTMYPQGKCILPKGAVLHFTGAPANMKREHVNEALTALGAKVVFTDYQNGSNEGWARLSFSQEARKIIKKMIDKKLNIAGADLIFKVLSGKDEKRYHEKVIEAIYQLQVTSKGLEKKLRKAGYKYVKKYDPNNTD</sequence>
<feature type="domain" description="XRRM" evidence="3">
    <location>
        <begin position="166"/>
        <end position="287"/>
    </location>
</feature>
<gene>
    <name evidence="4" type="ORF">PYW07_000797</name>
</gene>
<dbReference type="PROSITE" id="PS51939">
    <property type="entry name" value="XRRM"/>
    <property type="match status" value="1"/>
</dbReference>
<evidence type="ECO:0000313" key="5">
    <source>
        <dbReference type="Proteomes" id="UP001231518"/>
    </source>
</evidence>
<dbReference type="Gene3D" id="3.30.70.330">
    <property type="match status" value="1"/>
</dbReference>
<organism evidence="4 5">
    <name type="scientific">Mythimna separata</name>
    <name type="common">Oriental armyworm</name>
    <name type="synonym">Pseudaletia separata</name>
    <dbReference type="NCBI Taxonomy" id="271217"/>
    <lineage>
        <taxon>Eukaryota</taxon>
        <taxon>Metazoa</taxon>
        <taxon>Ecdysozoa</taxon>
        <taxon>Arthropoda</taxon>
        <taxon>Hexapoda</taxon>
        <taxon>Insecta</taxon>
        <taxon>Pterygota</taxon>
        <taxon>Neoptera</taxon>
        <taxon>Endopterygota</taxon>
        <taxon>Lepidoptera</taxon>
        <taxon>Glossata</taxon>
        <taxon>Ditrysia</taxon>
        <taxon>Noctuoidea</taxon>
        <taxon>Noctuidae</taxon>
        <taxon>Noctuinae</taxon>
        <taxon>Hadenini</taxon>
        <taxon>Mythimna</taxon>
    </lineage>
</organism>
<proteinExistence type="predicted"/>
<keyword evidence="5" id="KW-1185">Reference proteome</keyword>
<dbReference type="Proteomes" id="UP001231518">
    <property type="component" value="Chromosome 10"/>
</dbReference>